<dbReference type="PROSITE" id="PS51755">
    <property type="entry name" value="OMPR_PHOB"/>
    <property type="match status" value="1"/>
</dbReference>
<dbReference type="Pfam" id="PF00486">
    <property type="entry name" value="Trans_reg_C"/>
    <property type="match status" value="1"/>
</dbReference>
<dbReference type="GO" id="GO:0006355">
    <property type="term" value="P:regulation of DNA-templated transcription"/>
    <property type="evidence" value="ECO:0007669"/>
    <property type="project" value="InterPro"/>
</dbReference>
<dbReference type="InterPro" id="IPR011006">
    <property type="entry name" value="CheY-like_superfamily"/>
</dbReference>
<dbReference type="InterPro" id="IPR016032">
    <property type="entry name" value="Sig_transdc_resp-reg_C-effctor"/>
</dbReference>
<evidence type="ECO:0000256" key="1">
    <source>
        <dbReference type="ARBA" id="ARBA00018672"/>
    </source>
</evidence>
<dbReference type="PANTHER" id="PTHR48111:SF22">
    <property type="entry name" value="REGULATOR OF RPOS"/>
    <property type="match status" value="1"/>
</dbReference>
<dbReference type="InterPro" id="IPR039420">
    <property type="entry name" value="WalR-like"/>
</dbReference>
<dbReference type="SMART" id="SM00448">
    <property type="entry name" value="REC"/>
    <property type="match status" value="1"/>
</dbReference>
<evidence type="ECO:0000256" key="5">
    <source>
        <dbReference type="ARBA" id="ARBA00023125"/>
    </source>
</evidence>
<evidence type="ECO:0000256" key="9">
    <source>
        <dbReference type="PROSITE-ProRule" id="PRU01091"/>
    </source>
</evidence>
<reference evidence="12 13" key="1">
    <citation type="submission" date="2019-12" db="EMBL/GenBank/DDBJ databases">
        <title>Sporaefaciens musculi gen. nov., sp. nov., a novel bacterium isolated from the caecum of an obese mouse.</title>
        <authorList>
            <person name="Rasmussen T.S."/>
            <person name="Streidl T."/>
            <person name="Hitch T.C.A."/>
            <person name="Wortmann E."/>
            <person name="Deptula P."/>
            <person name="Hansen M."/>
            <person name="Nielsen D.S."/>
            <person name="Clavel T."/>
            <person name="Vogensen F.K."/>
        </authorList>
    </citation>
    <scope>NUCLEOTIDE SEQUENCE [LARGE SCALE GENOMIC DNA]</scope>
    <source>
        <strain evidence="12 13">WCA-9-b2</strain>
    </source>
</reference>
<dbReference type="Gene3D" id="6.10.250.690">
    <property type="match status" value="1"/>
</dbReference>
<evidence type="ECO:0000259" key="10">
    <source>
        <dbReference type="PROSITE" id="PS50110"/>
    </source>
</evidence>
<evidence type="ECO:0000313" key="12">
    <source>
        <dbReference type="EMBL" id="MXP77611.1"/>
    </source>
</evidence>
<comment type="function">
    <text evidence="7">May play the central regulatory role in sporulation. It may be an element of the effector pathway responsible for the activation of sporulation genes in response to nutritional stress. Spo0A may act in concert with spo0H (a sigma factor) to control the expression of some genes that are critical to the sporulation process.</text>
</comment>
<dbReference type="GO" id="GO:0032993">
    <property type="term" value="C:protein-DNA complex"/>
    <property type="evidence" value="ECO:0007669"/>
    <property type="project" value="TreeGrafter"/>
</dbReference>
<dbReference type="SUPFAM" id="SSF52172">
    <property type="entry name" value="CheY-like"/>
    <property type="match status" value="1"/>
</dbReference>
<evidence type="ECO:0000259" key="11">
    <source>
        <dbReference type="PROSITE" id="PS51755"/>
    </source>
</evidence>
<dbReference type="RefSeq" id="WP_159753058.1">
    <property type="nucleotide sequence ID" value="NZ_WUQX01000001.1"/>
</dbReference>
<feature type="DNA-binding region" description="OmpR/PhoB-type" evidence="9">
    <location>
        <begin position="125"/>
        <end position="228"/>
    </location>
</feature>
<dbReference type="InterPro" id="IPR001789">
    <property type="entry name" value="Sig_transdc_resp-reg_receiver"/>
</dbReference>
<dbReference type="AlphaFoldDB" id="A0A7X3MJJ4"/>
<dbReference type="PANTHER" id="PTHR48111">
    <property type="entry name" value="REGULATOR OF RPOS"/>
    <property type="match status" value="1"/>
</dbReference>
<dbReference type="Proteomes" id="UP000460412">
    <property type="component" value="Unassembled WGS sequence"/>
</dbReference>
<keyword evidence="3" id="KW-0902">Two-component regulatory system</keyword>
<name>A0A7X3MJJ4_9FIRM</name>
<evidence type="ECO:0000256" key="7">
    <source>
        <dbReference type="ARBA" id="ARBA00024867"/>
    </source>
</evidence>
<proteinExistence type="predicted"/>
<feature type="domain" description="Response regulatory" evidence="10">
    <location>
        <begin position="2"/>
        <end position="116"/>
    </location>
</feature>
<dbReference type="Gene3D" id="1.10.10.10">
    <property type="entry name" value="Winged helix-like DNA-binding domain superfamily/Winged helix DNA-binding domain"/>
    <property type="match status" value="1"/>
</dbReference>
<dbReference type="EMBL" id="WUQX01000001">
    <property type="protein sequence ID" value="MXP77611.1"/>
    <property type="molecule type" value="Genomic_DNA"/>
</dbReference>
<dbReference type="PROSITE" id="PS50110">
    <property type="entry name" value="RESPONSE_REGULATORY"/>
    <property type="match status" value="1"/>
</dbReference>
<keyword evidence="13" id="KW-1185">Reference proteome</keyword>
<gene>
    <name evidence="12" type="ORF">GN277_20330</name>
</gene>
<dbReference type="SUPFAM" id="SSF46894">
    <property type="entry name" value="C-terminal effector domain of the bipartite response regulators"/>
    <property type="match status" value="1"/>
</dbReference>
<evidence type="ECO:0000313" key="13">
    <source>
        <dbReference type="Proteomes" id="UP000460412"/>
    </source>
</evidence>
<organism evidence="12 13">
    <name type="scientific">Sporofaciens musculi</name>
    <dbReference type="NCBI Taxonomy" id="2681861"/>
    <lineage>
        <taxon>Bacteria</taxon>
        <taxon>Bacillati</taxon>
        <taxon>Bacillota</taxon>
        <taxon>Clostridia</taxon>
        <taxon>Lachnospirales</taxon>
        <taxon>Lachnospiraceae</taxon>
        <taxon>Sporofaciens</taxon>
    </lineage>
</organism>
<feature type="modified residue" description="4-aspartylphosphate" evidence="8">
    <location>
        <position position="51"/>
    </location>
</feature>
<evidence type="ECO:0000256" key="8">
    <source>
        <dbReference type="PROSITE-ProRule" id="PRU00169"/>
    </source>
</evidence>
<evidence type="ECO:0000256" key="3">
    <source>
        <dbReference type="ARBA" id="ARBA00023012"/>
    </source>
</evidence>
<keyword evidence="4" id="KW-0805">Transcription regulation</keyword>
<dbReference type="GO" id="GO:0000976">
    <property type="term" value="F:transcription cis-regulatory region binding"/>
    <property type="evidence" value="ECO:0007669"/>
    <property type="project" value="TreeGrafter"/>
</dbReference>
<dbReference type="Gene3D" id="3.40.50.2300">
    <property type="match status" value="1"/>
</dbReference>
<evidence type="ECO:0000256" key="6">
    <source>
        <dbReference type="ARBA" id="ARBA00023163"/>
    </source>
</evidence>
<keyword evidence="6" id="KW-0804">Transcription</keyword>
<evidence type="ECO:0000256" key="2">
    <source>
        <dbReference type="ARBA" id="ARBA00022553"/>
    </source>
</evidence>
<protein>
    <recommendedName>
        <fullName evidence="1">Stage 0 sporulation protein A homolog</fullName>
    </recommendedName>
</protein>
<dbReference type="GO" id="GO:0005829">
    <property type="term" value="C:cytosol"/>
    <property type="evidence" value="ECO:0007669"/>
    <property type="project" value="TreeGrafter"/>
</dbReference>
<keyword evidence="5 9" id="KW-0238">DNA-binding</keyword>
<dbReference type="CDD" id="cd00383">
    <property type="entry name" value="trans_reg_C"/>
    <property type="match status" value="1"/>
</dbReference>
<dbReference type="SMART" id="SM00862">
    <property type="entry name" value="Trans_reg_C"/>
    <property type="match status" value="1"/>
</dbReference>
<dbReference type="InterPro" id="IPR001867">
    <property type="entry name" value="OmpR/PhoB-type_DNA-bd"/>
</dbReference>
<evidence type="ECO:0000256" key="4">
    <source>
        <dbReference type="ARBA" id="ARBA00023015"/>
    </source>
</evidence>
<dbReference type="GO" id="GO:0000156">
    <property type="term" value="F:phosphorelay response regulator activity"/>
    <property type="evidence" value="ECO:0007669"/>
    <property type="project" value="TreeGrafter"/>
</dbReference>
<comment type="caution">
    <text evidence="12">The sequence shown here is derived from an EMBL/GenBank/DDBJ whole genome shotgun (WGS) entry which is preliminary data.</text>
</comment>
<sequence length="230" mass="26417">MRILIIEDDEQLCETLQLQFEHHGIESDCVHSGLDALYYVMQSVYDLIILDRMLPGMDGIALLKIIRENNVHTPIILATAVDSVEERIAGLDNGADDYLVKPYDIGELLARIRALCRRPDTLEDKRTLTFEDLEFSLANLELSLKGTASVDTKLHLSRREAVLLEYFLLHPNQTLARQLIYTRVWGPDGEVEDGNLDTYIYYLRKHLRTIKSRVHIQTVHGIGYRLEAEK</sequence>
<dbReference type="InterPro" id="IPR036388">
    <property type="entry name" value="WH-like_DNA-bd_sf"/>
</dbReference>
<accession>A0A7X3MJJ4</accession>
<feature type="domain" description="OmpR/PhoB-type" evidence="11">
    <location>
        <begin position="125"/>
        <end position="228"/>
    </location>
</feature>
<keyword evidence="2 8" id="KW-0597">Phosphoprotein</keyword>
<dbReference type="Pfam" id="PF00072">
    <property type="entry name" value="Response_reg"/>
    <property type="match status" value="1"/>
</dbReference>